<sequence length="54" mass="6428">MQLKLFRKKQAEEHTNHKGEGTVKSFRPHFIRITIQFTGNIKNKGFLDNREEQT</sequence>
<evidence type="ECO:0000313" key="3">
    <source>
        <dbReference type="Proteomes" id="UP000011182"/>
    </source>
</evidence>
<reference evidence="2 3" key="1">
    <citation type="journal article" date="2014" name="Syst. Appl. Microbiol.">
        <title>Genomic insights into the taxonomic status of the three subspecies of Bacillus subtilis.</title>
        <authorList>
            <person name="Yi H."/>
            <person name="Chun J."/>
            <person name="Cha C.J."/>
        </authorList>
    </citation>
    <scope>NUCLEOTIDE SEQUENCE [LARGE SCALE GENOMIC DNA]</scope>
    <source>
        <strain evidence="2 3">KCTC 13429</strain>
    </source>
</reference>
<feature type="region of interest" description="Disordered" evidence="1">
    <location>
        <begin position="1"/>
        <end position="23"/>
    </location>
</feature>
<organism evidence="2 3">
    <name type="scientific">Bacillus inaquosorum KCTC 13429</name>
    <dbReference type="NCBI Taxonomy" id="1236548"/>
    <lineage>
        <taxon>Bacteria</taxon>
        <taxon>Bacillati</taxon>
        <taxon>Bacillota</taxon>
        <taxon>Bacilli</taxon>
        <taxon>Bacillales</taxon>
        <taxon>Bacillaceae</taxon>
        <taxon>Bacillus</taxon>
    </lineage>
</organism>
<gene>
    <name evidence="2" type="ORF">BSI_11240</name>
</gene>
<accession>A0A9W5PDW3</accession>
<protein>
    <submittedName>
        <fullName evidence="2">Uncharacterized protein</fullName>
    </submittedName>
</protein>
<comment type="caution">
    <text evidence="2">The sequence shown here is derived from an EMBL/GenBank/DDBJ whole genome shotgun (WGS) entry which is preliminary data.</text>
</comment>
<dbReference type="EMBL" id="AMXN01000002">
    <property type="protein sequence ID" value="ELS62045.1"/>
    <property type="molecule type" value="Genomic_DNA"/>
</dbReference>
<evidence type="ECO:0000256" key="1">
    <source>
        <dbReference type="SAM" id="MobiDB-lite"/>
    </source>
</evidence>
<name>A0A9W5PDW3_9BACI</name>
<keyword evidence="3" id="KW-1185">Reference proteome</keyword>
<dbReference type="AlphaFoldDB" id="A0A9W5PDW3"/>
<proteinExistence type="predicted"/>
<feature type="compositionally biased region" description="Basic and acidic residues" evidence="1">
    <location>
        <begin position="9"/>
        <end position="21"/>
    </location>
</feature>
<dbReference type="Proteomes" id="UP000011182">
    <property type="component" value="Unassembled WGS sequence"/>
</dbReference>
<evidence type="ECO:0000313" key="2">
    <source>
        <dbReference type="EMBL" id="ELS62045.1"/>
    </source>
</evidence>